<dbReference type="AlphaFoldDB" id="A0A086ZDB3"/>
<accession>A0A086ZDB3</accession>
<dbReference type="InterPro" id="IPR046929">
    <property type="entry name" value="HTH_Tnp"/>
</dbReference>
<dbReference type="Pfam" id="PF20310">
    <property type="entry name" value="HTH_Tnp_2"/>
    <property type="match status" value="1"/>
</dbReference>
<evidence type="ECO:0000313" key="2">
    <source>
        <dbReference type="EMBL" id="KFI44513.1"/>
    </source>
</evidence>
<dbReference type="EMBL" id="JGYN01000046">
    <property type="protein sequence ID" value="KFI44513.1"/>
    <property type="molecule type" value="Genomic_DNA"/>
</dbReference>
<protein>
    <submittedName>
        <fullName evidence="2">Uncharacterized protein</fullName>
    </submittedName>
</protein>
<sequence>RASGLREVHARVEILNVPSPPRRAHLTTRRVRHALEHPPTRALRALVSHLALPSISQALQRSLEPATSPDKDGGGVAAVAKKRFTREQVRHLATLPAVVHVTENRITYSTRFKQACIVAMNDGESPMRVFERYGLTPDIIGRKRIERCANRWRGEADSILGLTTAEDDPLPSPTQLDDNANMHDPAIRPGDLRDQIIAQQSNYISMLERELGSLRQENERLASAASNRPTEASCTIDE</sequence>
<feature type="coiled-coil region" evidence="1">
    <location>
        <begin position="197"/>
        <end position="224"/>
    </location>
</feature>
<evidence type="ECO:0000256" key="1">
    <source>
        <dbReference type="SAM" id="Coils"/>
    </source>
</evidence>
<feature type="non-terminal residue" evidence="2">
    <location>
        <position position="1"/>
    </location>
</feature>
<keyword evidence="1" id="KW-0175">Coiled coil</keyword>
<dbReference type="STRING" id="1437608.GCA_000771645_02204"/>
<name>A0A086ZDB3_9BIFI</name>
<keyword evidence="3" id="KW-1185">Reference proteome</keyword>
<comment type="caution">
    <text evidence="2">The sequence shown here is derived from an EMBL/GenBank/DDBJ whole genome shotgun (WGS) entry which is preliminary data.</text>
</comment>
<proteinExistence type="predicted"/>
<organism evidence="2 3">
    <name type="scientific">Bifidobacterium biavatii DSM 23969</name>
    <dbReference type="NCBI Taxonomy" id="1437608"/>
    <lineage>
        <taxon>Bacteria</taxon>
        <taxon>Bacillati</taxon>
        <taxon>Actinomycetota</taxon>
        <taxon>Actinomycetes</taxon>
        <taxon>Bifidobacteriales</taxon>
        <taxon>Bifidobacteriaceae</taxon>
        <taxon>Bifidobacterium</taxon>
    </lineage>
</organism>
<gene>
    <name evidence="2" type="ORF">BBIA_2421</name>
</gene>
<dbReference type="eggNOG" id="ENOG5032Y8E">
    <property type="taxonomic scope" value="Bacteria"/>
</dbReference>
<evidence type="ECO:0000313" key="3">
    <source>
        <dbReference type="Proteomes" id="UP000029108"/>
    </source>
</evidence>
<dbReference type="Proteomes" id="UP000029108">
    <property type="component" value="Unassembled WGS sequence"/>
</dbReference>
<reference evidence="2 3" key="1">
    <citation type="submission" date="2014-03" db="EMBL/GenBank/DDBJ databases">
        <title>Genomics of Bifidobacteria.</title>
        <authorList>
            <person name="Ventura M."/>
            <person name="Milani C."/>
            <person name="Lugli G.A."/>
        </authorList>
    </citation>
    <scope>NUCLEOTIDE SEQUENCE [LARGE SCALE GENOMIC DNA]</scope>
    <source>
        <strain evidence="2 3">DSM 23969</strain>
    </source>
</reference>